<dbReference type="AlphaFoldDB" id="A0A1M6SU13"/>
<proteinExistence type="predicted"/>
<sequence>MTIRTDLQFKDGAVHVRDNNRTDMREKLPEVKLTDRLASTLWGQSVRKDAGSHADDPALRDFEHAHTIMANGAQKLVGLRETQNPAHTQAAHLADLDTQYQTYLGRSAQAMDRARANIKNRIGSIDSEFRQRAKFSDNGAGSEIRQVVRGMDDKQKAEFIANAIANEDGEVLSAVLDGHPSLTGLSKDQIANQRARAMQQLTPDLLKLERSLQKADEVLFQTFDEALGVGDTLTAKDVRARFDAEAQKARTARQAAQDSWG</sequence>
<dbReference type="STRING" id="564117.SAMN05216369_2252"/>
<name>A0A1M6SU13_9GAMM</name>
<evidence type="ECO:0000313" key="1">
    <source>
        <dbReference type="EMBL" id="SHK48214.1"/>
    </source>
</evidence>
<dbReference type="RefSeq" id="WP_072797370.1">
    <property type="nucleotide sequence ID" value="NZ_FRAQ01000001.1"/>
</dbReference>
<dbReference type="EMBL" id="FRAQ01000001">
    <property type="protein sequence ID" value="SHK48214.1"/>
    <property type="molecule type" value="Genomic_DNA"/>
</dbReference>
<keyword evidence="2" id="KW-1185">Reference proteome</keyword>
<protein>
    <submittedName>
        <fullName evidence="1">Uncharacterized protein</fullName>
    </submittedName>
</protein>
<dbReference type="OrthoDB" id="7074710at2"/>
<gene>
    <name evidence="1" type="ORF">SAMN05216369_2252</name>
</gene>
<reference evidence="2" key="1">
    <citation type="submission" date="2016-11" db="EMBL/GenBank/DDBJ databases">
        <authorList>
            <person name="Varghese N."/>
            <person name="Submissions S."/>
        </authorList>
    </citation>
    <scope>NUCLEOTIDE SEQUENCE [LARGE SCALE GENOMIC DNA]</scope>
    <source>
        <strain evidence="2">CGMCC 1.10835</strain>
    </source>
</reference>
<organism evidence="1 2">
    <name type="scientific">Marinobacter antarcticus</name>
    <dbReference type="NCBI Taxonomy" id="564117"/>
    <lineage>
        <taxon>Bacteria</taxon>
        <taxon>Pseudomonadati</taxon>
        <taxon>Pseudomonadota</taxon>
        <taxon>Gammaproteobacteria</taxon>
        <taxon>Pseudomonadales</taxon>
        <taxon>Marinobacteraceae</taxon>
        <taxon>Marinobacter</taxon>
    </lineage>
</organism>
<evidence type="ECO:0000313" key="2">
    <source>
        <dbReference type="Proteomes" id="UP000184497"/>
    </source>
</evidence>
<dbReference type="Proteomes" id="UP000184497">
    <property type="component" value="Unassembled WGS sequence"/>
</dbReference>
<accession>A0A1M6SU13</accession>